<dbReference type="RefSeq" id="WP_169657427.1">
    <property type="nucleotide sequence ID" value="NZ_JABANE010000036.1"/>
</dbReference>
<evidence type="ECO:0000313" key="2">
    <source>
        <dbReference type="EMBL" id="NME69141.1"/>
    </source>
</evidence>
<evidence type="ECO:0000259" key="1">
    <source>
        <dbReference type="Pfam" id="PF00884"/>
    </source>
</evidence>
<dbReference type="AlphaFoldDB" id="A0A7X9RUV6"/>
<feature type="domain" description="Sulfatase N-terminal" evidence="1">
    <location>
        <begin position="36"/>
        <end position="383"/>
    </location>
</feature>
<dbReference type="Gene3D" id="3.30.1120.10">
    <property type="match status" value="1"/>
</dbReference>
<evidence type="ECO:0000313" key="3">
    <source>
        <dbReference type="Proteomes" id="UP000576082"/>
    </source>
</evidence>
<dbReference type="InterPro" id="IPR000917">
    <property type="entry name" value="Sulfatase_N"/>
</dbReference>
<dbReference type="Pfam" id="PF00884">
    <property type="entry name" value="Sulfatase"/>
    <property type="match status" value="1"/>
</dbReference>
<dbReference type="Gene3D" id="3.40.720.10">
    <property type="entry name" value="Alkaline Phosphatase, subunit A"/>
    <property type="match status" value="1"/>
</dbReference>
<dbReference type="PANTHER" id="PTHR43751:SF3">
    <property type="entry name" value="SULFATASE N-TERMINAL DOMAIN-CONTAINING PROTEIN"/>
    <property type="match status" value="1"/>
</dbReference>
<dbReference type="PROSITE" id="PS51257">
    <property type="entry name" value="PROKAR_LIPOPROTEIN"/>
    <property type="match status" value="1"/>
</dbReference>
<reference evidence="2 3" key="1">
    <citation type="submission" date="2020-04" db="EMBL/GenBank/DDBJ databases">
        <title>Flammeovirga sp. SR4, a novel species isolated from seawater.</title>
        <authorList>
            <person name="Wang X."/>
        </authorList>
    </citation>
    <scope>NUCLEOTIDE SEQUENCE [LARGE SCALE GENOMIC DNA]</scope>
    <source>
        <strain evidence="2 3">ATCC 23126</strain>
    </source>
</reference>
<sequence length="495" mass="55973">MKNNFKYYLLIISFWFCSCSMNKHQQGGKEALDPKPNIVFILVDDAGWGDFSCYGQEKFSTPNIDQLAKSGMKFNSHYAGSTVCAPSRSTLMTGLHTGHSPIRGNKEVKPEGQVPIPAGIASLPKMMQSKGYTTGMFGKWGLGYPGSEGAPNNQGFDEFYGYNCQRLAHTYYPLYLRHNGEKVMLEGNEEGGQKEYTHHLIHDQALNFIDDNKDKPFFLYLPYTIPHAEVVAPEDSIFQHYKEVYPKGKPYVNKRNHNPNLTHEQRFMMGTYADQEFPRAAFATMMHHLDNSVGEIMDKLKEHGLDENTIIFFSSDNGPHAAGGADPKFFNSNGPFRGIKRDLYEGGIRVPMIVSWPNVIKKNTETDHPSAFWDVFPTLAGIVNADIDQKANIDGISFLPTLLGEDKKQEKHDYFYWEFHERGGSRAVRIGDWKVVQNKLKQPSKSKVEVYHLPSDPGEENDVAAEHPEIVKQGVDLFKSARVPNSTFRFPTDNI</sequence>
<proteinExistence type="predicted"/>
<organism evidence="2 3">
    <name type="scientific">Flammeovirga aprica JL-4</name>
    <dbReference type="NCBI Taxonomy" id="694437"/>
    <lineage>
        <taxon>Bacteria</taxon>
        <taxon>Pseudomonadati</taxon>
        <taxon>Bacteroidota</taxon>
        <taxon>Cytophagia</taxon>
        <taxon>Cytophagales</taxon>
        <taxon>Flammeovirgaceae</taxon>
        <taxon>Flammeovirga</taxon>
    </lineage>
</organism>
<dbReference type="InterPro" id="IPR052701">
    <property type="entry name" value="GAG_Ulvan_Degrading_Sulfatases"/>
</dbReference>
<gene>
    <name evidence="2" type="ORF">HHU12_14290</name>
</gene>
<dbReference type="EMBL" id="JABANE010000036">
    <property type="protein sequence ID" value="NME69141.1"/>
    <property type="molecule type" value="Genomic_DNA"/>
</dbReference>
<accession>A0A7X9RUV6</accession>
<dbReference type="CDD" id="cd16145">
    <property type="entry name" value="ARS_like"/>
    <property type="match status" value="1"/>
</dbReference>
<protein>
    <submittedName>
        <fullName evidence="2">Arylsulfatase</fullName>
    </submittedName>
</protein>
<dbReference type="InterPro" id="IPR017850">
    <property type="entry name" value="Alkaline_phosphatase_core_sf"/>
</dbReference>
<comment type="caution">
    <text evidence="2">The sequence shown here is derived from an EMBL/GenBank/DDBJ whole genome shotgun (WGS) entry which is preliminary data.</text>
</comment>
<dbReference type="PANTHER" id="PTHR43751">
    <property type="entry name" value="SULFATASE"/>
    <property type="match status" value="1"/>
</dbReference>
<dbReference type="SUPFAM" id="SSF53649">
    <property type="entry name" value="Alkaline phosphatase-like"/>
    <property type="match status" value="1"/>
</dbReference>
<name>A0A7X9RUV6_9BACT</name>
<dbReference type="Proteomes" id="UP000576082">
    <property type="component" value="Unassembled WGS sequence"/>
</dbReference>
<keyword evidence="3" id="KW-1185">Reference proteome</keyword>